<name>G9NLB8_HYPAI</name>
<evidence type="ECO:0000313" key="1">
    <source>
        <dbReference type="EMBL" id="EHK48682.1"/>
    </source>
</evidence>
<dbReference type="EMBL" id="ABDG02000018">
    <property type="protein sequence ID" value="EHK48682.1"/>
    <property type="molecule type" value="Genomic_DNA"/>
</dbReference>
<dbReference type="eggNOG" id="ENOG502T8QF">
    <property type="taxonomic scope" value="Eukaryota"/>
</dbReference>
<gene>
    <name evidence="1" type="ORF">TRIATDRAFT_214875</name>
</gene>
<protein>
    <submittedName>
        <fullName evidence="1">Uncharacterized protein</fullName>
    </submittedName>
</protein>
<reference evidence="1 2" key="1">
    <citation type="journal article" date="2011" name="Genome Biol.">
        <title>Comparative genome sequence analysis underscores mycoparasitism as the ancestral life style of Trichoderma.</title>
        <authorList>
            <person name="Kubicek C.P."/>
            <person name="Herrera-Estrella A."/>
            <person name="Seidl-Seiboth V."/>
            <person name="Martinez D.A."/>
            <person name="Druzhinina I.S."/>
            <person name="Thon M."/>
            <person name="Zeilinger S."/>
            <person name="Casas-Flores S."/>
            <person name="Horwitz B.A."/>
            <person name="Mukherjee P.K."/>
            <person name="Mukherjee M."/>
            <person name="Kredics L."/>
            <person name="Alcaraz L.D."/>
            <person name="Aerts A."/>
            <person name="Antal Z."/>
            <person name="Atanasova L."/>
            <person name="Cervantes-Badillo M.G."/>
            <person name="Challacombe J."/>
            <person name="Chertkov O."/>
            <person name="McCluskey K."/>
            <person name="Coulpier F."/>
            <person name="Deshpande N."/>
            <person name="von Doehren H."/>
            <person name="Ebbole D.J."/>
            <person name="Esquivel-Naranjo E.U."/>
            <person name="Fekete E."/>
            <person name="Flipphi M."/>
            <person name="Glaser F."/>
            <person name="Gomez-Rodriguez E.Y."/>
            <person name="Gruber S."/>
            <person name="Han C."/>
            <person name="Henrissat B."/>
            <person name="Hermosa R."/>
            <person name="Hernandez-Onate M."/>
            <person name="Karaffa L."/>
            <person name="Kosti I."/>
            <person name="Le Crom S."/>
            <person name="Lindquist E."/>
            <person name="Lucas S."/>
            <person name="Luebeck M."/>
            <person name="Luebeck P.S."/>
            <person name="Margeot A."/>
            <person name="Metz B."/>
            <person name="Misra M."/>
            <person name="Nevalainen H."/>
            <person name="Omann M."/>
            <person name="Packer N."/>
            <person name="Perrone G."/>
            <person name="Uresti-Rivera E.E."/>
            <person name="Salamov A."/>
            <person name="Schmoll M."/>
            <person name="Seiboth B."/>
            <person name="Shapiro H."/>
            <person name="Sukno S."/>
            <person name="Tamayo-Ramos J.A."/>
            <person name="Tisch D."/>
            <person name="Wiest A."/>
            <person name="Wilkinson H.H."/>
            <person name="Zhang M."/>
            <person name="Coutinho P.M."/>
            <person name="Kenerley C.M."/>
            <person name="Monte E."/>
            <person name="Baker S.E."/>
            <person name="Grigoriev I.V."/>
        </authorList>
    </citation>
    <scope>NUCLEOTIDE SEQUENCE [LARGE SCALE GENOMIC DNA]</scope>
    <source>
        <strain evidence="2">ATCC 20476 / IMI 206040</strain>
    </source>
</reference>
<organism evidence="1 2">
    <name type="scientific">Hypocrea atroviridis (strain ATCC 20476 / IMI 206040)</name>
    <name type="common">Trichoderma atroviride</name>
    <dbReference type="NCBI Taxonomy" id="452589"/>
    <lineage>
        <taxon>Eukaryota</taxon>
        <taxon>Fungi</taxon>
        <taxon>Dikarya</taxon>
        <taxon>Ascomycota</taxon>
        <taxon>Pezizomycotina</taxon>
        <taxon>Sordariomycetes</taxon>
        <taxon>Hypocreomycetidae</taxon>
        <taxon>Hypocreales</taxon>
        <taxon>Hypocreaceae</taxon>
        <taxon>Trichoderma</taxon>
    </lineage>
</organism>
<dbReference type="OMA" id="QDETKHT"/>
<keyword evidence="2" id="KW-1185">Reference proteome</keyword>
<accession>G9NLB8</accession>
<comment type="caution">
    <text evidence="1">The sequence shown here is derived from an EMBL/GenBank/DDBJ whole genome shotgun (WGS) entry which is preliminary data.</text>
</comment>
<dbReference type="HOGENOM" id="CLU_1001576_0_0_1"/>
<sequence length="271" mass="30360">MKWIVTRYPKPSGQLIALGAILSDPEDPETRLNWHSTTDIDPKYLIDESTAVQRVIHAGISNDDHIMLKLTQLLGGGLNASGGAKDDRKTTIDAVDVEAKTFLPDKKYMNACMETPEVQEYVKKCNFSKTLYMIIGVASANKLRIREESSKQRSAGVGVTASYPGGLDLGTVGGCHKNTQTTVSEMGTEQKCDFAYRIREFTYWKYRREKVKMKADRNAGALFRTGNTENDEGYDDSDDSDNDAYENVALFNELKEVDVSRSNETVFYFET</sequence>
<dbReference type="AlphaFoldDB" id="G9NLB8"/>
<dbReference type="Proteomes" id="UP000005426">
    <property type="component" value="Unassembled WGS sequence"/>
</dbReference>
<dbReference type="OrthoDB" id="4500473at2759"/>
<dbReference type="GeneID" id="25777702"/>
<proteinExistence type="predicted"/>
<dbReference type="KEGG" id="tatv:25777702"/>
<evidence type="ECO:0000313" key="2">
    <source>
        <dbReference type="Proteomes" id="UP000005426"/>
    </source>
</evidence>